<feature type="signal peptide" evidence="4">
    <location>
        <begin position="1"/>
        <end position="37"/>
    </location>
</feature>
<reference evidence="5 6" key="1">
    <citation type="submission" date="2023-09" db="EMBL/GenBank/DDBJ databases">
        <authorList>
            <person name="Rey-Velasco X."/>
        </authorList>
    </citation>
    <scope>NUCLEOTIDE SEQUENCE [LARGE SCALE GENOMIC DNA]</scope>
    <source>
        <strain evidence="5 6">W345</strain>
    </source>
</reference>
<dbReference type="SUPFAM" id="SSF48452">
    <property type="entry name" value="TPR-like"/>
    <property type="match status" value="3"/>
</dbReference>
<keyword evidence="1" id="KW-0677">Repeat</keyword>
<dbReference type="PANTHER" id="PTHR45586">
    <property type="entry name" value="TPR REPEAT-CONTAINING PROTEIN PA4667"/>
    <property type="match status" value="1"/>
</dbReference>
<protein>
    <submittedName>
        <fullName evidence="5">Tetratricopeptide repeat protein</fullName>
    </submittedName>
</protein>
<dbReference type="InterPro" id="IPR051012">
    <property type="entry name" value="CellSynth/LPSAsmb/PSIAsmb"/>
</dbReference>
<dbReference type="PROSITE" id="PS50005">
    <property type="entry name" value="TPR"/>
    <property type="match status" value="1"/>
</dbReference>
<keyword evidence="2 3" id="KW-0802">TPR repeat</keyword>
<dbReference type="Pfam" id="PF13432">
    <property type="entry name" value="TPR_16"/>
    <property type="match status" value="2"/>
</dbReference>
<dbReference type="InterPro" id="IPR011990">
    <property type="entry name" value="TPR-like_helical_dom_sf"/>
</dbReference>
<evidence type="ECO:0000256" key="4">
    <source>
        <dbReference type="SAM" id="SignalP"/>
    </source>
</evidence>
<feature type="chain" id="PRO_5045096155" evidence="4">
    <location>
        <begin position="38"/>
        <end position="963"/>
    </location>
</feature>
<organism evidence="5 6">
    <name type="scientific">Banduia mediterranea</name>
    <dbReference type="NCBI Taxonomy" id="3075609"/>
    <lineage>
        <taxon>Bacteria</taxon>
        <taxon>Pseudomonadati</taxon>
        <taxon>Pseudomonadota</taxon>
        <taxon>Gammaproteobacteria</taxon>
        <taxon>Nevskiales</taxon>
        <taxon>Algiphilaceae</taxon>
        <taxon>Banduia</taxon>
    </lineage>
</organism>
<dbReference type="Proteomes" id="UP001254608">
    <property type="component" value="Unassembled WGS sequence"/>
</dbReference>
<dbReference type="SMART" id="SM00028">
    <property type="entry name" value="TPR"/>
    <property type="match status" value="6"/>
</dbReference>
<evidence type="ECO:0000313" key="6">
    <source>
        <dbReference type="Proteomes" id="UP001254608"/>
    </source>
</evidence>
<accession>A0ABU2WHK8</accession>
<evidence type="ECO:0000256" key="3">
    <source>
        <dbReference type="PROSITE-ProRule" id="PRU00339"/>
    </source>
</evidence>
<keyword evidence="6" id="KW-1185">Reference proteome</keyword>
<dbReference type="InterPro" id="IPR019734">
    <property type="entry name" value="TPR_rpt"/>
</dbReference>
<dbReference type="Gene3D" id="1.25.40.10">
    <property type="entry name" value="Tetratricopeptide repeat domain"/>
    <property type="match status" value="5"/>
</dbReference>
<evidence type="ECO:0000256" key="2">
    <source>
        <dbReference type="ARBA" id="ARBA00022803"/>
    </source>
</evidence>
<feature type="repeat" description="TPR" evidence="3">
    <location>
        <begin position="311"/>
        <end position="344"/>
    </location>
</feature>
<evidence type="ECO:0000256" key="1">
    <source>
        <dbReference type="ARBA" id="ARBA00022737"/>
    </source>
</evidence>
<evidence type="ECO:0000313" key="5">
    <source>
        <dbReference type="EMBL" id="MDT0497035.1"/>
    </source>
</evidence>
<gene>
    <name evidence="5" type="ORF">RM530_06600</name>
</gene>
<dbReference type="PANTHER" id="PTHR45586:SF1">
    <property type="entry name" value="LIPOPOLYSACCHARIDE ASSEMBLY PROTEIN B"/>
    <property type="match status" value="1"/>
</dbReference>
<proteinExistence type="predicted"/>
<dbReference type="EMBL" id="JAVRIC010000007">
    <property type="protein sequence ID" value="MDT0497035.1"/>
    <property type="molecule type" value="Genomic_DNA"/>
</dbReference>
<dbReference type="Pfam" id="PF13174">
    <property type="entry name" value="TPR_6"/>
    <property type="match status" value="1"/>
</dbReference>
<name>A0ABU2WHK8_9GAMM</name>
<dbReference type="RefSeq" id="WP_311364429.1">
    <property type="nucleotide sequence ID" value="NZ_JAVRIC010000007.1"/>
</dbReference>
<keyword evidence="4" id="KW-0732">Signal</keyword>
<sequence length="963" mass="106406">MSMPFRPVMTLVNPLALNVTLVSSLLLCLSACGSVSAIRNVDAPTVATVADANGRTSDGWFVVRTTSTLRVDAASEVEPDPQQAIANYDRLLQLDAPPRLRAEALRRSADLRLQGFESGEGDTADLQAAADRYQTLLAEFPEDRLADRALYQLARAYELLGNDDGSIEALQQLGRRYPDSVRVADARFRAAEKLYLERRYDEATEQYAAAIELGDDAPYADYARYKHGWALYKQARYSEALPEFIALLDRALPDDGEFDSSNGLFDRVESGRADMARDALRVTGLCFAALGGGTAINDYLSAQDSEPRFTPALYAALGEQLLDRRRYTDAAETYTAFIDTHPRHRLAPEFQAQAVAAYQAGGFRELLMASKRDYVEAFAPGADYWQDNAPSETVLATVREDLDQLASESHARAQTLPQGTDETVRRAAFAEASGWYEKALTWFPDDAHAAATRLLYADSLLEAGHTAQAAGQYSRLMRDAPNGEHAPEAGLAAAQAWQQLAREVPSTRRAEALKASIAASLEWADRYPEHPELARVLTRAAEDRFELKDYEGAIELSQRVLALSAPASLQATALGVRGDAEFTLERYADAEASYTRLLATGANETTDQQIEQLAAAVYKQGEMARDAEDLRAAAEAFARVGRVAPTASIRAAADYDAAMANVGLEDWPLAEQQMEAFRRRHIEHALLPDVDKKLAFAYQQDDKLAAAAEVYARIAQRNSEAPSVRREAAWLSAELAEQGGRADRAEAAYERYVEQYPQPLLAALQARQRLADLALQESGNGSRHVHWLDEILSNESAGGRQRSDETHLIAARAALKLGRLDSANARSVSLRAPIEKSLDRRKLATEKAIATLSRASSFGFAEVSTAATYEIANVYRDFGKALIESERPRGLDALAQEQYELLLEEQAYPFEEKAIAAYEVNLQRLREGLWDEWIRRSSHALGEIVPARYGKQEQRDMRYESLL</sequence>
<comment type="caution">
    <text evidence="5">The sequence shown here is derived from an EMBL/GenBank/DDBJ whole genome shotgun (WGS) entry which is preliminary data.</text>
</comment>